<evidence type="ECO:0000313" key="2">
    <source>
        <dbReference type="Proteomes" id="UP000031014"/>
    </source>
</evidence>
<organism evidence="1 2">
    <name type="scientific">Mesobacillus selenatarsenatis (strain DSM 18680 / JCM 14380 / FERM P-15431 / SF-1)</name>
    <dbReference type="NCBI Taxonomy" id="1321606"/>
    <lineage>
        <taxon>Bacteria</taxon>
        <taxon>Bacillati</taxon>
        <taxon>Bacillota</taxon>
        <taxon>Bacilli</taxon>
        <taxon>Bacillales</taxon>
        <taxon>Bacillaceae</taxon>
        <taxon>Mesobacillus</taxon>
    </lineage>
</organism>
<dbReference type="AlphaFoldDB" id="A0A0A8XBB8"/>
<name>A0A0A8XBB8_MESS1</name>
<proteinExistence type="predicted"/>
<protein>
    <submittedName>
        <fullName evidence="1">Uncharacterized protein</fullName>
    </submittedName>
</protein>
<dbReference type="STRING" id="1321606.SAMD00020551_3578"/>
<sequence length="42" mass="5095">MSYKKAARKIWQPFGIYVEFISINHEYYCSKGIHLYMEKHLA</sequence>
<keyword evidence="2" id="KW-1185">Reference proteome</keyword>
<dbReference type="EMBL" id="BASE01000083">
    <property type="protein sequence ID" value="GAM15421.1"/>
    <property type="molecule type" value="Genomic_DNA"/>
</dbReference>
<comment type="caution">
    <text evidence="1">The sequence shown here is derived from an EMBL/GenBank/DDBJ whole genome shotgun (WGS) entry which is preliminary data.</text>
</comment>
<reference evidence="1 2" key="1">
    <citation type="submission" date="2013-06" db="EMBL/GenBank/DDBJ databases">
        <title>Whole genome shotgun sequence of Bacillus selenatarsenatis SF-1.</title>
        <authorList>
            <person name="Kuroda M."/>
            <person name="Sei K."/>
            <person name="Yamashita M."/>
            <person name="Ike M."/>
        </authorList>
    </citation>
    <scope>NUCLEOTIDE SEQUENCE [LARGE SCALE GENOMIC DNA]</scope>
    <source>
        <strain evidence="1 2">SF-1</strain>
    </source>
</reference>
<dbReference type="Proteomes" id="UP000031014">
    <property type="component" value="Unassembled WGS sequence"/>
</dbReference>
<gene>
    <name evidence="1" type="ORF">SAMD00020551_3578</name>
</gene>
<accession>A0A0A8XBB8</accession>
<evidence type="ECO:0000313" key="1">
    <source>
        <dbReference type="EMBL" id="GAM15421.1"/>
    </source>
</evidence>